<protein>
    <recommendedName>
        <fullName evidence="3">Calcineurin-like phosphoesterase domain-containing protein</fullName>
    </recommendedName>
</protein>
<gene>
    <name evidence="1" type="ORF">KCTCHS21_45600</name>
</gene>
<dbReference type="AlphaFoldDB" id="A0A3T1DAM9"/>
<dbReference type="Proteomes" id="UP000289856">
    <property type="component" value="Chromosome"/>
</dbReference>
<name>A0A3T1DAM9_9BACL</name>
<evidence type="ECO:0000313" key="2">
    <source>
        <dbReference type="Proteomes" id="UP000289856"/>
    </source>
</evidence>
<dbReference type="OrthoDB" id="384253at2"/>
<sequence>MSENEFYSYTRESLLELTNGKPIIHGHTPLEIIYFDGVRLNCDLGSNTYSVIEERALALVNLSLMEYFKYKPSTKRIETHKVIRI</sequence>
<accession>A0A3T1DAM9</accession>
<proteinExistence type="predicted"/>
<organism evidence="1 2">
    <name type="scientific">Cohnella abietis</name>
    <dbReference type="NCBI Taxonomy" id="2507935"/>
    <lineage>
        <taxon>Bacteria</taxon>
        <taxon>Bacillati</taxon>
        <taxon>Bacillota</taxon>
        <taxon>Bacilli</taxon>
        <taxon>Bacillales</taxon>
        <taxon>Paenibacillaceae</taxon>
        <taxon>Cohnella</taxon>
    </lineage>
</organism>
<evidence type="ECO:0008006" key="3">
    <source>
        <dbReference type="Google" id="ProtNLM"/>
    </source>
</evidence>
<dbReference type="RefSeq" id="WP_130613581.1">
    <property type="nucleotide sequence ID" value="NZ_AP019400.1"/>
</dbReference>
<dbReference type="KEGG" id="cohn:KCTCHS21_45600"/>
<evidence type="ECO:0000313" key="1">
    <source>
        <dbReference type="EMBL" id="BBI35161.1"/>
    </source>
</evidence>
<dbReference type="EMBL" id="AP019400">
    <property type="protein sequence ID" value="BBI35161.1"/>
    <property type="molecule type" value="Genomic_DNA"/>
</dbReference>
<keyword evidence="2" id="KW-1185">Reference proteome</keyword>
<reference evidence="1 2" key="1">
    <citation type="submission" date="2019-01" db="EMBL/GenBank/DDBJ databases">
        <title>Complete genome sequence of Cohnella hallensis HS21 isolated from Korean fir (Abies koreana) rhizospheric soil.</title>
        <authorList>
            <person name="Jiang L."/>
            <person name="Kang S.W."/>
            <person name="Kim S."/>
            <person name="Jung J."/>
            <person name="Kim C.Y."/>
            <person name="Kim D.H."/>
            <person name="Kim S.W."/>
            <person name="Lee J."/>
        </authorList>
    </citation>
    <scope>NUCLEOTIDE SEQUENCE [LARGE SCALE GENOMIC DNA]</scope>
    <source>
        <strain evidence="1 2">HS21</strain>
    </source>
</reference>